<dbReference type="PROSITE" id="PS00149">
    <property type="entry name" value="SULFATASE_2"/>
    <property type="match status" value="1"/>
</dbReference>
<dbReference type="Proteomes" id="UP000649799">
    <property type="component" value="Unassembled WGS sequence"/>
</dbReference>
<keyword evidence="4 7" id="KW-0732">Signal</keyword>
<dbReference type="PANTHER" id="PTHR45953">
    <property type="entry name" value="IDURONATE 2-SULFATASE"/>
    <property type="match status" value="1"/>
</dbReference>
<keyword evidence="5" id="KW-0378">Hydrolase</keyword>
<evidence type="ECO:0000256" key="3">
    <source>
        <dbReference type="ARBA" id="ARBA00022723"/>
    </source>
</evidence>
<dbReference type="Gene3D" id="3.40.720.10">
    <property type="entry name" value="Alkaline Phosphatase, subunit A"/>
    <property type="match status" value="1"/>
</dbReference>
<keyword evidence="10" id="KW-1185">Reference proteome</keyword>
<evidence type="ECO:0000313" key="9">
    <source>
        <dbReference type="EMBL" id="NHE57617.1"/>
    </source>
</evidence>
<dbReference type="CDD" id="cd16030">
    <property type="entry name" value="iduronate-2-sulfatase"/>
    <property type="match status" value="1"/>
</dbReference>
<evidence type="ECO:0000256" key="4">
    <source>
        <dbReference type="ARBA" id="ARBA00022729"/>
    </source>
</evidence>
<name>A0ABX0HB22_9BACT</name>
<dbReference type="PANTHER" id="PTHR45953:SF1">
    <property type="entry name" value="IDURONATE 2-SULFATASE"/>
    <property type="match status" value="1"/>
</dbReference>
<evidence type="ECO:0000256" key="2">
    <source>
        <dbReference type="ARBA" id="ARBA00008779"/>
    </source>
</evidence>
<organism evidence="9 10">
    <name type="scientific">Cyclobacterium plantarum</name>
    <dbReference type="NCBI Taxonomy" id="2716263"/>
    <lineage>
        <taxon>Bacteria</taxon>
        <taxon>Pseudomonadati</taxon>
        <taxon>Bacteroidota</taxon>
        <taxon>Cytophagia</taxon>
        <taxon>Cytophagales</taxon>
        <taxon>Cyclobacteriaceae</taxon>
        <taxon>Cyclobacterium</taxon>
    </lineage>
</organism>
<evidence type="ECO:0000256" key="7">
    <source>
        <dbReference type="SAM" id="SignalP"/>
    </source>
</evidence>
<feature type="domain" description="Sulfatase N-terminal" evidence="8">
    <location>
        <begin position="34"/>
        <end position="392"/>
    </location>
</feature>
<accession>A0ABX0HB22</accession>
<gene>
    <name evidence="9" type="ORF">G9Q97_12430</name>
</gene>
<comment type="similarity">
    <text evidence="2">Belongs to the sulfatase family.</text>
</comment>
<dbReference type="SUPFAM" id="SSF53649">
    <property type="entry name" value="Alkaline phosphatase-like"/>
    <property type="match status" value="1"/>
</dbReference>
<feature type="signal peptide" evidence="7">
    <location>
        <begin position="1"/>
        <end position="25"/>
    </location>
</feature>
<dbReference type="InterPro" id="IPR035874">
    <property type="entry name" value="IDS"/>
</dbReference>
<dbReference type="InterPro" id="IPR017850">
    <property type="entry name" value="Alkaline_phosphatase_core_sf"/>
</dbReference>
<keyword evidence="3" id="KW-0479">Metal-binding</keyword>
<feature type="chain" id="PRO_5045696230" evidence="7">
    <location>
        <begin position="26"/>
        <end position="518"/>
    </location>
</feature>
<evidence type="ECO:0000259" key="8">
    <source>
        <dbReference type="Pfam" id="PF00884"/>
    </source>
</evidence>
<dbReference type="Pfam" id="PF00884">
    <property type="entry name" value="Sulfatase"/>
    <property type="match status" value="1"/>
</dbReference>
<evidence type="ECO:0000256" key="6">
    <source>
        <dbReference type="ARBA" id="ARBA00022837"/>
    </source>
</evidence>
<keyword evidence="6" id="KW-0106">Calcium</keyword>
<evidence type="ECO:0000256" key="5">
    <source>
        <dbReference type="ARBA" id="ARBA00022801"/>
    </source>
</evidence>
<protein>
    <submittedName>
        <fullName evidence="9">Sulfatase</fullName>
    </submittedName>
</protein>
<proteinExistence type="inferred from homology"/>
<evidence type="ECO:0000256" key="1">
    <source>
        <dbReference type="ARBA" id="ARBA00001913"/>
    </source>
</evidence>
<comment type="caution">
    <text evidence="9">The sequence shown here is derived from an EMBL/GenBank/DDBJ whole genome shotgun (WGS) entry which is preliminary data.</text>
</comment>
<evidence type="ECO:0000313" key="10">
    <source>
        <dbReference type="Proteomes" id="UP000649799"/>
    </source>
</evidence>
<reference evidence="9 10" key="1">
    <citation type="submission" date="2020-03" db="EMBL/GenBank/DDBJ databases">
        <title>Cyclobacterium plantarum sp. nov., a marine bacterium isolated from a coastal-marine wetland.</title>
        <authorList>
            <person name="Sanchez-Porro C."/>
            <person name="Ventosa A."/>
            <person name="Amoozegar M."/>
        </authorList>
    </citation>
    <scope>NUCLEOTIDE SEQUENCE [LARGE SCALE GENOMIC DNA]</scope>
    <source>
        <strain evidence="9 10">GBPx2</strain>
    </source>
</reference>
<dbReference type="RefSeq" id="WP_166147322.1">
    <property type="nucleotide sequence ID" value="NZ_JAANYN010000005.1"/>
</dbReference>
<dbReference type="InterPro" id="IPR000917">
    <property type="entry name" value="Sulfatase_N"/>
</dbReference>
<sequence>MRKLYRNCLPFLAATSLLLFNNCKAPQKNTEGKPNILFIAVDDMNDWAGFLSGHAGMKIHTPNIDRLAASSMVFTNAHTPAPACAPTRAAILTGIHHARSGTQNVYWGDGPKWREFDALKEVPTLEQFFKKNGYKTLGAGKIYHSQAPPWAPTSQVEPANWDFYYPSPYISHPFQIRAPKDVIYPEEVDNENRPGGGADGWWTWGAIPVPDEKMADYHVADWVSYQLGQDHEKPFFLAAGMWKPHDPWEVPQKYFDMYPLENIVLPERKKDDLEDAFDHGRRWIMEWVLDNKQWEKIIQSYAASITFSDAMVGRLLDALEKSEHADNTIVVLWSDHGMHMGEKDNIEKFTLWERSTRVPLLIAVPGMELGGAHCDQPVSLMDLYPTLVDLSGFDLLPHLDGNSLLPQLKDPGAETSPVITSYKFGNAQKPGVSGHAVRSMRYRYIYYPEINLEELYDHENDPDEWENIAYRKAHTQVIEEHRNVLRNMLPQLTWEGGPPDGYSIDDEGFVSKNNFEPL</sequence>
<dbReference type="EMBL" id="JAANYN010000005">
    <property type="protein sequence ID" value="NHE57617.1"/>
    <property type="molecule type" value="Genomic_DNA"/>
</dbReference>
<comment type="cofactor">
    <cofactor evidence="1">
        <name>Ca(2+)</name>
        <dbReference type="ChEBI" id="CHEBI:29108"/>
    </cofactor>
</comment>
<dbReference type="InterPro" id="IPR024607">
    <property type="entry name" value="Sulfatase_CS"/>
</dbReference>